<gene>
    <name evidence="2" type="ORF">HT102_12815</name>
</gene>
<dbReference type="Gene3D" id="3.40.50.1820">
    <property type="entry name" value="alpha/beta hydrolase"/>
    <property type="match status" value="1"/>
</dbReference>
<dbReference type="InterPro" id="IPR050583">
    <property type="entry name" value="Mycobacterial_A85_antigen"/>
</dbReference>
<protein>
    <submittedName>
        <fullName evidence="2">Esterase family protein</fullName>
    </submittedName>
</protein>
<dbReference type="SUPFAM" id="SSF53474">
    <property type="entry name" value="alpha/beta-Hydrolases"/>
    <property type="match status" value="1"/>
</dbReference>
<accession>A0A927PLY6</accession>
<dbReference type="AlphaFoldDB" id="A0A927PLY6"/>
<organism evidence="2 3">
    <name type="scientific">Lolliginicoccus lacisalsi</name>
    <dbReference type="NCBI Taxonomy" id="2742202"/>
    <lineage>
        <taxon>Bacteria</taxon>
        <taxon>Bacillati</taxon>
        <taxon>Actinomycetota</taxon>
        <taxon>Actinomycetes</taxon>
        <taxon>Mycobacteriales</taxon>
        <taxon>Hoyosellaceae</taxon>
        <taxon>Lolliginicoccus</taxon>
    </lineage>
</organism>
<evidence type="ECO:0000313" key="3">
    <source>
        <dbReference type="Proteomes" id="UP000642993"/>
    </source>
</evidence>
<dbReference type="EMBL" id="JACYWE010000008">
    <property type="protein sequence ID" value="MBD8507363.1"/>
    <property type="molecule type" value="Genomic_DNA"/>
</dbReference>
<dbReference type="Pfam" id="PF00756">
    <property type="entry name" value="Esterase"/>
    <property type="match status" value="1"/>
</dbReference>
<evidence type="ECO:0000256" key="1">
    <source>
        <dbReference type="SAM" id="SignalP"/>
    </source>
</evidence>
<dbReference type="InterPro" id="IPR000801">
    <property type="entry name" value="Esterase-like"/>
</dbReference>
<feature type="chain" id="PRO_5037894525" evidence="1">
    <location>
        <begin position="36"/>
        <end position="334"/>
    </location>
</feature>
<dbReference type="PANTHER" id="PTHR48098:SF1">
    <property type="entry name" value="DIACYLGLYCEROL ACYLTRANSFERASE_MYCOLYLTRANSFERASE AG85A"/>
    <property type="match status" value="1"/>
</dbReference>
<comment type="caution">
    <text evidence="2">The sequence shown here is derived from an EMBL/GenBank/DDBJ whole genome shotgun (WGS) entry which is preliminary data.</text>
</comment>
<keyword evidence="3" id="KW-1185">Reference proteome</keyword>
<dbReference type="PANTHER" id="PTHR48098">
    <property type="entry name" value="ENTEROCHELIN ESTERASE-RELATED"/>
    <property type="match status" value="1"/>
</dbReference>
<dbReference type="InterPro" id="IPR029058">
    <property type="entry name" value="AB_hydrolase_fold"/>
</dbReference>
<keyword evidence="1" id="KW-0732">Signal</keyword>
<name>A0A927PLY6_9ACTN</name>
<proteinExistence type="predicted"/>
<evidence type="ECO:0000313" key="2">
    <source>
        <dbReference type="EMBL" id="MBD8507363.1"/>
    </source>
</evidence>
<sequence>MITTRRHGPERARRISTIVGVCAALALGAAPASLAQPPSPESPGAFRVESISGREMVAQVYSPSMGRDIKVEIVRPRDSSQPSPTLYLLGDLWLDKTDVLDFSADKNVNIVIPRGGAYTYYTDWRAPDPRVGGAKWETFLTRELPPVIDGSLGATGQNAVAGISMAATSVLSLAINAPGVFQAVGSYSGCAQTSDPLGQAFVRSLVEGRGGADTNNMWGPPNDPAWAANDPYLNAEGLRGTAVFISNGSGLPGPHDTIDAQDIDGDPVKLLDRFAVGGLLEAATNVCTHRLVDRMNELDIPHEFKFRMDRTHAWAYWQDDLHDSWPLFAEALGA</sequence>
<dbReference type="Proteomes" id="UP000642993">
    <property type="component" value="Unassembled WGS sequence"/>
</dbReference>
<dbReference type="GO" id="GO:0016747">
    <property type="term" value="F:acyltransferase activity, transferring groups other than amino-acyl groups"/>
    <property type="evidence" value="ECO:0007669"/>
    <property type="project" value="TreeGrafter"/>
</dbReference>
<feature type="signal peptide" evidence="1">
    <location>
        <begin position="1"/>
        <end position="35"/>
    </location>
</feature>
<reference evidence="2" key="1">
    <citation type="submission" date="2020-09" db="EMBL/GenBank/DDBJ databases">
        <title>Hoyosella lacisalsi sp. nov., a halotolerant actinobacterium isolated from soil of Lake Gudzhirganskoe.</title>
        <authorList>
            <person name="Yang Q."/>
            <person name="Guo P.Y."/>
            <person name="Liu S.W."/>
            <person name="Li F.N."/>
            <person name="Sun C.H."/>
        </authorList>
    </citation>
    <scope>NUCLEOTIDE SEQUENCE</scope>
    <source>
        <strain evidence="2">G463</strain>
    </source>
</reference>